<dbReference type="GO" id="GO:0005524">
    <property type="term" value="F:ATP binding"/>
    <property type="evidence" value="ECO:0007669"/>
    <property type="project" value="UniProtKB-KW"/>
</dbReference>
<feature type="domain" description="Helicase ATP-binding" evidence="13">
    <location>
        <begin position="406"/>
        <end position="582"/>
    </location>
</feature>
<dbReference type="PANTHER" id="PTHR13710:SF153">
    <property type="entry name" value="RECQ-LIKE DNA HELICASE BLM"/>
    <property type="match status" value="1"/>
</dbReference>
<evidence type="ECO:0000256" key="5">
    <source>
        <dbReference type="ARBA" id="ARBA00022806"/>
    </source>
</evidence>
<dbReference type="Gene3D" id="1.10.10.10">
    <property type="entry name" value="Winged helix-like DNA-binding domain superfamily/Winged helix DNA-binding domain"/>
    <property type="match status" value="1"/>
</dbReference>
<dbReference type="NCBIfam" id="TIGR00614">
    <property type="entry name" value="recQ_fam"/>
    <property type="match status" value="1"/>
</dbReference>
<reference evidence="15 16" key="1">
    <citation type="journal article" date="2023" name="Proc. Natl. Acad. Sci. U.S.A.">
        <title>A global phylogenomic analysis of the shiitake genus Lentinula.</title>
        <authorList>
            <person name="Sierra-Patev S."/>
            <person name="Min B."/>
            <person name="Naranjo-Ortiz M."/>
            <person name="Looney B."/>
            <person name="Konkel Z."/>
            <person name="Slot J.C."/>
            <person name="Sakamoto Y."/>
            <person name="Steenwyk J.L."/>
            <person name="Rokas A."/>
            <person name="Carro J."/>
            <person name="Camarero S."/>
            <person name="Ferreira P."/>
            <person name="Molpeceres G."/>
            <person name="Ruiz-Duenas F.J."/>
            <person name="Serrano A."/>
            <person name="Henrissat B."/>
            <person name="Drula E."/>
            <person name="Hughes K.W."/>
            <person name="Mata J.L."/>
            <person name="Ishikawa N.K."/>
            <person name="Vargas-Isla R."/>
            <person name="Ushijima S."/>
            <person name="Smith C.A."/>
            <person name="Donoghue J."/>
            <person name="Ahrendt S."/>
            <person name="Andreopoulos W."/>
            <person name="He G."/>
            <person name="LaButti K."/>
            <person name="Lipzen A."/>
            <person name="Ng V."/>
            <person name="Riley R."/>
            <person name="Sandor L."/>
            <person name="Barry K."/>
            <person name="Martinez A.T."/>
            <person name="Xiao Y."/>
            <person name="Gibbons J.G."/>
            <person name="Terashima K."/>
            <person name="Grigoriev I.V."/>
            <person name="Hibbett D."/>
        </authorList>
    </citation>
    <scope>NUCLEOTIDE SEQUENCE [LARGE SCALE GENOMIC DNA]</scope>
    <source>
        <strain evidence="15 16">TFB7810</strain>
    </source>
</reference>
<keyword evidence="4 11" id="KW-0378">Hydrolase</keyword>
<feature type="region of interest" description="Disordered" evidence="12">
    <location>
        <begin position="940"/>
        <end position="962"/>
    </location>
</feature>
<evidence type="ECO:0000256" key="3">
    <source>
        <dbReference type="ARBA" id="ARBA00022741"/>
    </source>
</evidence>
<evidence type="ECO:0000256" key="7">
    <source>
        <dbReference type="ARBA" id="ARBA00023125"/>
    </source>
</evidence>
<dbReference type="PROSITE" id="PS51194">
    <property type="entry name" value="HELICASE_CTER"/>
    <property type="match status" value="1"/>
</dbReference>
<feature type="region of interest" description="Disordered" evidence="12">
    <location>
        <begin position="1"/>
        <end position="142"/>
    </location>
</feature>
<protein>
    <recommendedName>
        <fullName evidence="11">ATP-dependent DNA helicase</fullName>
        <ecNumber evidence="11">5.6.2.4</ecNumber>
    </recommendedName>
</protein>
<dbReference type="Pfam" id="PF00270">
    <property type="entry name" value="DEAD"/>
    <property type="match status" value="1"/>
</dbReference>
<comment type="subcellular location">
    <subcellularLocation>
        <location evidence="1 11">Nucleus</location>
    </subcellularLocation>
</comment>
<comment type="catalytic activity">
    <reaction evidence="10 11">
        <text>Couples ATP hydrolysis with the unwinding of duplex DNA by translocating in the 3'-5' direction.</text>
        <dbReference type="EC" id="5.6.2.4"/>
    </reaction>
</comment>
<dbReference type="InterPro" id="IPR018982">
    <property type="entry name" value="RQC_domain"/>
</dbReference>
<dbReference type="GO" id="GO:0006260">
    <property type="term" value="P:DNA replication"/>
    <property type="evidence" value="ECO:0007669"/>
    <property type="project" value="InterPro"/>
</dbReference>
<dbReference type="InterPro" id="IPR032284">
    <property type="entry name" value="RecQ_Zn-bd"/>
</dbReference>
<feature type="compositionally biased region" description="Low complexity" evidence="12">
    <location>
        <begin position="940"/>
        <end position="950"/>
    </location>
</feature>
<dbReference type="InterPro" id="IPR002464">
    <property type="entry name" value="DNA/RNA_helicase_DEAH_CS"/>
</dbReference>
<dbReference type="PROSITE" id="PS00690">
    <property type="entry name" value="DEAH_ATP_HELICASE"/>
    <property type="match status" value="1"/>
</dbReference>
<evidence type="ECO:0000256" key="9">
    <source>
        <dbReference type="ARBA" id="ARBA00023242"/>
    </source>
</evidence>
<evidence type="ECO:0000313" key="16">
    <source>
        <dbReference type="Proteomes" id="UP001142393"/>
    </source>
</evidence>
<evidence type="ECO:0000259" key="14">
    <source>
        <dbReference type="PROSITE" id="PS51194"/>
    </source>
</evidence>
<accession>A0A9W8P028</accession>
<evidence type="ECO:0000256" key="1">
    <source>
        <dbReference type="ARBA" id="ARBA00004123"/>
    </source>
</evidence>
<keyword evidence="3 11" id="KW-0547">Nucleotide-binding</keyword>
<dbReference type="GO" id="GO:0005737">
    <property type="term" value="C:cytoplasm"/>
    <property type="evidence" value="ECO:0007669"/>
    <property type="project" value="TreeGrafter"/>
</dbReference>
<evidence type="ECO:0000256" key="8">
    <source>
        <dbReference type="ARBA" id="ARBA00023235"/>
    </source>
</evidence>
<evidence type="ECO:0000256" key="6">
    <source>
        <dbReference type="ARBA" id="ARBA00022840"/>
    </source>
</evidence>
<feature type="compositionally biased region" description="Polar residues" evidence="12">
    <location>
        <begin position="1"/>
        <end position="10"/>
    </location>
</feature>
<evidence type="ECO:0000313" key="15">
    <source>
        <dbReference type="EMBL" id="KAJ3744304.1"/>
    </source>
</evidence>
<dbReference type="Pfam" id="PF16124">
    <property type="entry name" value="RecQ_Zn_bind"/>
    <property type="match status" value="1"/>
</dbReference>
<dbReference type="GO" id="GO:0016787">
    <property type="term" value="F:hydrolase activity"/>
    <property type="evidence" value="ECO:0007669"/>
    <property type="project" value="UniProtKB-KW"/>
</dbReference>
<dbReference type="PANTHER" id="PTHR13710">
    <property type="entry name" value="DNA HELICASE RECQ FAMILY MEMBER"/>
    <property type="match status" value="1"/>
</dbReference>
<evidence type="ECO:0000256" key="4">
    <source>
        <dbReference type="ARBA" id="ARBA00022801"/>
    </source>
</evidence>
<dbReference type="GO" id="GO:0005634">
    <property type="term" value="C:nucleus"/>
    <property type="evidence" value="ECO:0007669"/>
    <property type="project" value="UniProtKB-SubCell"/>
</dbReference>
<keyword evidence="16" id="KW-1185">Reference proteome</keyword>
<dbReference type="CDD" id="cd17920">
    <property type="entry name" value="DEXHc_RecQ"/>
    <property type="match status" value="1"/>
</dbReference>
<keyword evidence="7" id="KW-0238">DNA-binding</keyword>
<dbReference type="InterPro" id="IPR001650">
    <property type="entry name" value="Helicase_C-like"/>
</dbReference>
<dbReference type="PROSITE" id="PS51192">
    <property type="entry name" value="HELICASE_ATP_BIND_1"/>
    <property type="match status" value="1"/>
</dbReference>
<dbReference type="InterPro" id="IPR011545">
    <property type="entry name" value="DEAD/DEAH_box_helicase_dom"/>
</dbReference>
<dbReference type="SMART" id="SM00490">
    <property type="entry name" value="HELICc"/>
    <property type="match status" value="1"/>
</dbReference>
<dbReference type="SMART" id="SM00487">
    <property type="entry name" value="DEXDc"/>
    <property type="match status" value="1"/>
</dbReference>
<dbReference type="InterPro" id="IPR004589">
    <property type="entry name" value="DNA_helicase_ATP-dep_RecQ"/>
</dbReference>
<comment type="caution">
    <text evidence="15">The sequence shown here is derived from an EMBL/GenBank/DDBJ whole genome shotgun (WGS) entry which is preliminary data.</text>
</comment>
<name>A0A9W8P028_9AGAR</name>
<dbReference type="GO" id="GO:0000724">
    <property type="term" value="P:double-strand break repair via homologous recombination"/>
    <property type="evidence" value="ECO:0007669"/>
    <property type="project" value="TreeGrafter"/>
</dbReference>
<dbReference type="GO" id="GO:0003677">
    <property type="term" value="F:DNA binding"/>
    <property type="evidence" value="ECO:0007669"/>
    <property type="project" value="UniProtKB-KW"/>
</dbReference>
<dbReference type="FunFam" id="3.40.50.300:FF:000296">
    <property type="entry name" value="ATP-dependent DNA helicase RecQ"/>
    <property type="match status" value="1"/>
</dbReference>
<feature type="compositionally biased region" description="Polar residues" evidence="12">
    <location>
        <begin position="32"/>
        <end position="51"/>
    </location>
</feature>
<keyword evidence="9 11" id="KW-0539">Nucleus</keyword>
<evidence type="ECO:0000256" key="10">
    <source>
        <dbReference type="ARBA" id="ARBA00034617"/>
    </source>
</evidence>
<proteinExistence type="inferred from homology"/>
<evidence type="ECO:0000256" key="12">
    <source>
        <dbReference type="SAM" id="MobiDB-lite"/>
    </source>
</evidence>
<dbReference type="InterPro" id="IPR036388">
    <property type="entry name" value="WH-like_DNA-bd_sf"/>
</dbReference>
<keyword evidence="6 11" id="KW-0067">ATP-binding</keyword>
<dbReference type="Gene3D" id="3.40.50.300">
    <property type="entry name" value="P-loop containing nucleotide triphosphate hydrolases"/>
    <property type="match status" value="2"/>
</dbReference>
<dbReference type="SMART" id="SM00956">
    <property type="entry name" value="RQC"/>
    <property type="match status" value="1"/>
</dbReference>
<dbReference type="CDD" id="cd18794">
    <property type="entry name" value="SF2_C_RecQ"/>
    <property type="match status" value="1"/>
</dbReference>
<dbReference type="Proteomes" id="UP001142393">
    <property type="component" value="Unassembled WGS sequence"/>
</dbReference>
<dbReference type="GO" id="GO:0043138">
    <property type="term" value="F:3'-5' DNA helicase activity"/>
    <property type="evidence" value="ECO:0007669"/>
    <property type="project" value="UniProtKB-EC"/>
</dbReference>
<feature type="compositionally biased region" description="Basic residues" evidence="12">
    <location>
        <begin position="951"/>
        <end position="962"/>
    </location>
</feature>
<organism evidence="15 16">
    <name type="scientific">Lentinula detonsa</name>
    <dbReference type="NCBI Taxonomy" id="2804962"/>
    <lineage>
        <taxon>Eukaryota</taxon>
        <taxon>Fungi</taxon>
        <taxon>Dikarya</taxon>
        <taxon>Basidiomycota</taxon>
        <taxon>Agaricomycotina</taxon>
        <taxon>Agaricomycetes</taxon>
        <taxon>Agaricomycetidae</taxon>
        <taxon>Agaricales</taxon>
        <taxon>Marasmiineae</taxon>
        <taxon>Omphalotaceae</taxon>
        <taxon>Lentinula</taxon>
    </lineage>
</organism>
<dbReference type="InterPro" id="IPR027417">
    <property type="entry name" value="P-loop_NTPase"/>
</dbReference>
<dbReference type="InterPro" id="IPR036390">
    <property type="entry name" value="WH_DNA-bd_sf"/>
</dbReference>
<dbReference type="EC" id="5.6.2.4" evidence="11"/>
<keyword evidence="5 11" id="KW-0347">Helicase</keyword>
<feature type="compositionally biased region" description="Low complexity" evidence="12">
    <location>
        <begin position="19"/>
        <end position="31"/>
    </location>
</feature>
<feature type="domain" description="Helicase C-terminal" evidence="14">
    <location>
        <begin position="604"/>
        <end position="770"/>
    </location>
</feature>
<dbReference type="EMBL" id="JANVFU010000007">
    <property type="protein sequence ID" value="KAJ3744304.1"/>
    <property type="molecule type" value="Genomic_DNA"/>
</dbReference>
<dbReference type="InterPro" id="IPR014001">
    <property type="entry name" value="Helicase_ATP-bd"/>
</dbReference>
<sequence>MSFQPKNNLNDILKKRGSDSSLNTSISLSELGPQTKSKFKPSTNAIASSSKAILRHNALPTFRTPGFGKPKARRSEPEMSTSHEIIDPSLSSPSSRSKRHLESLSANDDAVPSKRRRSGPFDNKENLSCTSGNIKGKGKAQEDNGVEIMEDCDSKESTNHDILTKRHIRGLSDRQEVDSPSSKRDITLSQLSTQIHKDLEQKSVTELRGLLDFVLSLKHTNNRVIAQYRKSRDPKVDIIILEGIGSLFDSRINAMRQMLESKEGDYCDSSLVTSPYFNDSYNSSSVSTASTETFNGPSSDQTRIASDPILDSSEDDIEVLYDEPTPNSDDFYWLDDDMDYEAPELSAVLDPSFSTAGKPMEEVLLSTEEMPDHTAFANDPYYTETMRNLKRVFRLENFRQNQLEAILAAMAGRDVFVLMPTGGGKSLCYQLPAVCTGGSTKGVTIVISPLLSLMANQVDALKAKNVDVLLWNSETVDHGEIMRRLRGHPKPSLLYVSPEKVKDSGTLKSIFGDLYRAGDLARFVVDEAHCISTWGHDFREAYQCLGTLRETYPNVPIMALTATANQTMVDDILKRLKLRDCAFFKQSFNRVNLNYFILDKKTKVLDDIYTFINTKHRGETGIIYCLGRDKCEKVAGQLRQKGLRAQHFHAQMSASDKEQVLQEWQSDRIQIVVATVAFGMGIDKPNVRFVIHHDLPKSLDGYYQETGRLLAALNSYRFYHNYPGRAGRDQKPADCLLFYSYRDYKVILKMINNPKNGDPSELASPEARKRQESRVKAVMQYCLNVSDCRRVQLLQFFNEKFERRHCRRFCDNCSHAVQMVEQDLTEEAKAIVGLVQEFHHAGQLVTLDQCRAVFRGADTSAVRERNHNRLPQYGAGKHLNAELLEQLFKRLCFLEGLDEVSMQTNGGWHVYYLKPGKRADEIASGREEIKLSYRPKASKAIMSSSTTSAARSRKARGGKVQK</sequence>
<evidence type="ECO:0000256" key="2">
    <source>
        <dbReference type="ARBA" id="ARBA00005446"/>
    </source>
</evidence>
<gene>
    <name evidence="15" type="ORF">DFH05DRAFT_1173449</name>
</gene>
<comment type="similarity">
    <text evidence="2 11">Belongs to the helicase family. RecQ subfamily.</text>
</comment>
<comment type="catalytic activity">
    <reaction evidence="11">
        <text>ATP + H2O = ADP + phosphate + H(+)</text>
        <dbReference type="Rhea" id="RHEA:13065"/>
        <dbReference type="ChEBI" id="CHEBI:15377"/>
        <dbReference type="ChEBI" id="CHEBI:15378"/>
        <dbReference type="ChEBI" id="CHEBI:30616"/>
        <dbReference type="ChEBI" id="CHEBI:43474"/>
        <dbReference type="ChEBI" id="CHEBI:456216"/>
    </reaction>
</comment>
<evidence type="ECO:0000256" key="11">
    <source>
        <dbReference type="RuleBase" id="RU364117"/>
    </source>
</evidence>
<dbReference type="Pfam" id="PF00271">
    <property type="entry name" value="Helicase_C"/>
    <property type="match status" value="1"/>
</dbReference>
<dbReference type="Pfam" id="PF09382">
    <property type="entry name" value="RQC"/>
    <property type="match status" value="1"/>
</dbReference>
<dbReference type="SUPFAM" id="SSF46785">
    <property type="entry name" value="Winged helix' DNA-binding domain"/>
    <property type="match status" value="1"/>
</dbReference>
<keyword evidence="8" id="KW-0413">Isomerase</keyword>
<dbReference type="GO" id="GO:0009378">
    <property type="term" value="F:four-way junction helicase activity"/>
    <property type="evidence" value="ECO:0007669"/>
    <property type="project" value="TreeGrafter"/>
</dbReference>
<dbReference type="GO" id="GO:0005694">
    <property type="term" value="C:chromosome"/>
    <property type="evidence" value="ECO:0007669"/>
    <property type="project" value="TreeGrafter"/>
</dbReference>
<evidence type="ECO:0000259" key="13">
    <source>
        <dbReference type="PROSITE" id="PS51192"/>
    </source>
</evidence>
<dbReference type="SUPFAM" id="SSF52540">
    <property type="entry name" value="P-loop containing nucleoside triphosphate hydrolases"/>
    <property type="match status" value="1"/>
</dbReference>
<dbReference type="AlphaFoldDB" id="A0A9W8P028"/>